<dbReference type="InterPro" id="IPR022409">
    <property type="entry name" value="PKD/Chitinase_dom"/>
</dbReference>
<feature type="chain" id="PRO_5006847590" description="PKD domain-containing protein" evidence="9">
    <location>
        <begin position="24"/>
        <end position="731"/>
    </location>
</feature>
<dbReference type="GO" id="GO:0006508">
    <property type="term" value="P:proteolysis"/>
    <property type="evidence" value="ECO:0007669"/>
    <property type="project" value="UniProtKB-KW"/>
</dbReference>
<sequence>MLKRILPSLLTAAMALASLGATAQSMADERGRNWCGAVAEQERYFSQHPDAAEAQKALYRKLEAREQIVQRSTAGTSSADVTIPVVVHVIHSGGADNISDRQIYSAIEQLNLDYQKQNSDTANTLAQFRPIAASLGFQFRLAKKDPNGNCTTGITRHYAPNLTNDDYSGAVQAVSVWDRNRYLNIWVVGSIGTPTAGGGIILGYSNLPQNSTATRDGFVVRGDWFGNQGTSNPTRALSRTATHEIGHYFGLLHPWGGNNNPEVPGYCSDTDFVADTPPTNGTFSCNLNYAPCGDVANVQNFMDYATCPTMFTQGQKARMRDVLNTIRTGLTTPANLVATGTNDGYAAPDCAPIAAFAAVPGASTNVCVNTPVSLRDYSSNFSSTGGTLTYTWSFPGGNPSTATGQNVTVSYPTAGYYPVTETVSNSIGTSSSTVTDYIRVEGPSGGETAPFAESFENSNFPNLFNAPTLRNYTVTGATSSGTAANFRWAWQAALPAADGSAYLVVNNRSYPAGAVTTLITPNINLSAVSNTAVLSFSRAFALRSAGANDQLRISFSNDCGVNWSSPTVLDVTQLTTQGLTPIDGYVPASSSEWQQLVVPIPAQFQGSGLFKVRLQMVNSTTQGNSFYLDNLRVSAPLATKADALANHGISVYPNPLTNETAVHLNLTGTTQVGLSLTDVLGRNVLNLPTKMYGAGQQSLPLQTAGRALRAGVYVVRISLNGETYTSKLTVN</sequence>
<dbReference type="NCBIfam" id="TIGR04183">
    <property type="entry name" value="Por_Secre_tail"/>
    <property type="match status" value="1"/>
</dbReference>
<evidence type="ECO:0000256" key="6">
    <source>
        <dbReference type="ARBA" id="ARBA00022833"/>
    </source>
</evidence>
<protein>
    <recommendedName>
        <fullName evidence="10">PKD domain-containing protein</fullName>
    </recommendedName>
</protein>
<dbReference type="PANTHER" id="PTHR47466:SF1">
    <property type="entry name" value="METALLOPROTEASE MEP1 (AFU_ORTHOLOGUE AFUA_1G07730)-RELATED"/>
    <property type="match status" value="1"/>
</dbReference>
<keyword evidence="7" id="KW-0482">Metalloprotease</keyword>
<dbReference type="SUPFAM" id="SSF49299">
    <property type="entry name" value="PKD domain"/>
    <property type="match status" value="1"/>
</dbReference>
<name>A0A0U4C742_9BACT</name>
<dbReference type="InterPro" id="IPR008754">
    <property type="entry name" value="Peptidase_M43"/>
</dbReference>
<dbReference type="PANTHER" id="PTHR47466">
    <property type="match status" value="1"/>
</dbReference>
<evidence type="ECO:0000256" key="5">
    <source>
        <dbReference type="ARBA" id="ARBA00022801"/>
    </source>
</evidence>
<dbReference type="Proteomes" id="UP000059542">
    <property type="component" value="Chromosome"/>
</dbReference>
<keyword evidence="5" id="KW-0378">Hydrolase</keyword>
<dbReference type="KEGG" id="hyg:AUC43_14250"/>
<organism evidence="11 12">
    <name type="scientific">Hymenobacter sedentarius</name>
    <dbReference type="NCBI Taxonomy" id="1411621"/>
    <lineage>
        <taxon>Bacteria</taxon>
        <taxon>Pseudomonadati</taxon>
        <taxon>Bacteroidota</taxon>
        <taxon>Cytophagia</taxon>
        <taxon>Cytophagales</taxon>
        <taxon>Hymenobacteraceae</taxon>
        <taxon>Hymenobacter</taxon>
    </lineage>
</organism>
<feature type="signal peptide" evidence="9">
    <location>
        <begin position="1"/>
        <end position="23"/>
    </location>
</feature>
<dbReference type="AlphaFoldDB" id="A0A0U4C742"/>
<evidence type="ECO:0000256" key="8">
    <source>
        <dbReference type="ARBA" id="ARBA00023157"/>
    </source>
</evidence>
<evidence type="ECO:0000256" key="4">
    <source>
        <dbReference type="ARBA" id="ARBA00022729"/>
    </source>
</evidence>
<gene>
    <name evidence="11" type="ORF">AUC43_14250</name>
</gene>
<dbReference type="Pfam" id="PF05572">
    <property type="entry name" value="Peptidase_M43"/>
    <property type="match status" value="1"/>
</dbReference>
<accession>A0A0U4C742</accession>
<evidence type="ECO:0000259" key="10">
    <source>
        <dbReference type="PROSITE" id="PS50093"/>
    </source>
</evidence>
<dbReference type="Pfam" id="PF18911">
    <property type="entry name" value="PKD_4"/>
    <property type="match status" value="1"/>
</dbReference>
<dbReference type="InterPro" id="IPR000601">
    <property type="entry name" value="PKD_dom"/>
</dbReference>
<keyword evidence="2" id="KW-0645">Protease</keyword>
<dbReference type="CDD" id="cd00146">
    <property type="entry name" value="PKD"/>
    <property type="match status" value="1"/>
</dbReference>
<keyword evidence="3" id="KW-0479">Metal-binding</keyword>
<dbReference type="STRING" id="1411621.AUC43_14250"/>
<dbReference type="InterPro" id="IPR035986">
    <property type="entry name" value="PKD_dom_sf"/>
</dbReference>
<dbReference type="SMART" id="SM00089">
    <property type="entry name" value="PKD"/>
    <property type="match status" value="1"/>
</dbReference>
<proteinExistence type="inferred from homology"/>
<dbReference type="GO" id="GO:0008237">
    <property type="term" value="F:metallopeptidase activity"/>
    <property type="evidence" value="ECO:0007669"/>
    <property type="project" value="UniProtKB-KW"/>
</dbReference>
<keyword evidence="6" id="KW-0862">Zinc</keyword>
<dbReference type="InterPro" id="IPR013783">
    <property type="entry name" value="Ig-like_fold"/>
</dbReference>
<dbReference type="PROSITE" id="PS50093">
    <property type="entry name" value="PKD"/>
    <property type="match status" value="1"/>
</dbReference>
<dbReference type="Pfam" id="PF18962">
    <property type="entry name" value="Por_Secre_tail"/>
    <property type="match status" value="1"/>
</dbReference>
<dbReference type="InterPro" id="IPR026444">
    <property type="entry name" value="Secre_tail"/>
</dbReference>
<evidence type="ECO:0000256" key="7">
    <source>
        <dbReference type="ARBA" id="ARBA00023049"/>
    </source>
</evidence>
<dbReference type="InterPro" id="IPR024079">
    <property type="entry name" value="MetalloPept_cat_dom_sf"/>
</dbReference>
<reference evidence="11 12" key="1">
    <citation type="submission" date="2015-12" db="EMBL/GenBank/DDBJ databases">
        <authorList>
            <person name="Shamseldin A."/>
            <person name="Moawad H."/>
            <person name="Abd El-Rahim W.M."/>
            <person name="Sadowsky M.J."/>
        </authorList>
    </citation>
    <scope>NUCLEOTIDE SEQUENCE [LARGE SCALE GENOMIC DNA]</scope>
    <source>
        <strain evidence="11 12">DG5B</strain>
    </source>
</reference>
<comment type="similarity">
    <text evidence="1">Belongs to the peptidase M43B family.</text>
</comment>
<evidence type="ECO:0000256" key="1">
    <source>
        <dbReference type="ARBA" id="ARBA00008721"/>
    </source>
</evidence>
<evidence type="ECO:0000256" key="9">
    <source>
        <dbReference type="SAM" id="SignalP"/>
    </source>
</evidence>
<dbReference type="Gene3D" id="2.60.120.260">
    <property type="entry name" value="Galactose-binding domain-like"/>
    <property type="match status" value="1"/>
</dbReference>
<keyword evidence="4 9" id="KW-0732">Signal</keyword>
<dbReference type="GO" id="GO:0046872">
    <property type="term" value="F:metal ion binding"/>
    <property type="evidence" value="ECO:0007669"/>
    <property type="project" value="UniProtKB-KW"/>
</dbReference>
<evidence type="ECO:0000313" key="11">
    <source>
        <dbReference type="EMBL" id="ALW86152.1"/>
    </source>
</evidence>
<dbReference type="Gene3D" id="3.40.390.10">
    <property type="entry name" value="Collagenase (Catalytic Domain)"/>
    <property type="match status" value="1"/>
</dbReference>
<dbReference type="SUPFAM" id="SSF55486">
    <property type="entry name" value="Metalloproteases ('zincins'), catalytic domain"/>
    <property type="match status" value="1"/>
</dbReference>
<dbReference type="OrthoDB" id="6278496at2"/>
<keyword evidence="12" id="KW-1185">Reference proteome</keyword>
<keyword evidence="8" id="KW-1015">Disulfide bond</keyword>
<dbReference type="Gene3D" id="2.60.40.10">
    <property type="entry name" value="Immunoglobulins"/>
    <property type="match status" value="1"/>
</dbReference>
<dbReference type="RefSeq" id="WP_068194959.1">
    <property type="nucleotide sequence ID" value="NZ_CP013909.1"/>
</dbReference>
<evidence type="ECO:0000313" key="12">
    <source>
        <dbReference type="Proteomes" id="UP000059542"/>
    </source>
</evidence>
<evidence type="ECO:0000256" key="3">
    <source>
        <dbReference type="ARBA" id="ARBA00022723"/>
    </source>
</evidence>
<dbReference type="EMBL" id="CP013909">
    <property type="protein sequence ID" value="ALW86152.1"/>
    <property type="molecule type" value="Genomic_DNA"/>
</dbReference>
<evidence type="ECO:0000256" key="2">
    <source>
        <dbReference type="ARBA" id="ARBA00022670"/>
    </source>
</evidence>
<feature type="domain" description="PKD" evidence="10">
    <location>
        <begin position="382"/>
        <end position="441"/>
    </location>
</feature>